<dbReference type="InterPro" id="IPR004358">
    <property type="entry name" value="Sig_transdc_His_kin-like_C"/>
</dbReference>
<proteinExistence type="predicted"/>
<feature type="transmembrane region" description="Helical" evidence="6">
    <location>
        <begin position="165"/>
        <end position="185"/>
    </location>
</feature>
<dbReference type="InterPro" id="IPR003594">
    <property type="entry name" value="HATPase_dom"/>
</dbReference>
<dbReference type="PRINTS" id="PR00344">
    <property type="entry name" value="BCTRLSENSOR"/>
</dbReference>
<dbReference type="Gene3D" id="1.10.287.130">
    <property type="match status" value="1"/>
</dbReference>
<dbReference type="PANTHER" id="PTHR43047">
    <property type="entry name" value="TWO-COMPONENT HISTIDINE PROTEIN KINASE"/>
    <property type="match status" value="1"/>
</dbReference>
<keyword evidence="6" id="KW-0472">Membrane</keyword>
<dbReference type="SUPFAM" id="SSF47384">
    <property type="entry name" value="Homodimeric domain of signal transducing histidine kinase"/>
    <property type="match status" value="1"/>
</dbReference>
<evidence type="ECO:0000256" key="2">
    <source>
        <dbReference type="ARBA" id="ARBA00012438"/>
    </source>
</evidence>
<dbReference type="Gene3D" id="3.40.50.2300">
    <property type="match status" value="1"/>
</dbReference>
<evidence type="ECO:0000313" key="9">
    <source>
        <dbReference type="EMBL" id="VAV99276.1"/>
    </source>
</evidence>
<keyword evidence="4" id="KW-0808">Transferase</keyword>
<keyword evidence="6" id="KW-1133">Transmembrane helix</keyword>
<protein>
    <recommendedName>
        <fullName evidence="2">histidine kinase</fullName>
        <ecNumber evidence="2">2.7.13.3</ecNumber>
    </recommendedName>
</protein>
<dbReference type="AlphaFoldDB" id="A0A3B0SEB3"/>
<dbReference type="GO" id="GO:0009927">
    <property type="term" value="F:histidine phosphotransfer kinase activity"/>
    <property type="evidence" value="ECO:0007669"/>
    <property type="project" value="TreeGrafter"/>
</dbReference>
<feature type="transmembrane region" description="Helical" evidence="6">
    <location>
        <begin position="29"/>
        <end position="48"/>
    </location>
</feature>
<dbReference type="Pfam" id="PF02518">
    <property type="entry name" value="HATPase_c"/>
    <property type="match status" value="1"/>
</dbReference>
<keyword evidence="3" id="KW-0597">Phosphoprotein</keyword>
<dbReference type="SUPFAM" id="SSF55874">
    <property type="entry name" value="ATPase domain of HSP90 chaperone/DNA topoisomerase II/histidine kinase"/>
    <property type="match status" value="1"/>
</dbReference>
<dbReference type="InterPro" id="IPR005467">
    <property type="entry name" value="His_kinase_dom"/>
</dbReference>
<feature type="domain" description="Response regulatory" evidence="8">
    <location>
        <begin position="461"/>
        <end position="578"/>
    </location>
</feature>
<feature type="transmembrane region" description="Helical" evidence="6">
    <location>
        <begin position="54"/>
        <end position="73"/>
    </location>
</feature>
<dbReference type="SMART" id="SM00448">
    <property type="entry name" value="REC"/>
    <property type="match status" value="1"/>
</dbReference>
<dbReference type="EMBL" id="UOEJ01000112">
    <property type="protein sequence ID" value="VAV99276.1"/>
    <property type="molecule type" value="Genomic_DNA"/>
</dbReference>
<accession>A0A3B0SEB3</accession>
<feature type="transmembrane region" description="Helical" evidence="6">
    <location>
        <begin position="113"/>
        <end position="134"/>
    </location>
</feature>
<evidence type="ECO:0000256" key="1">
    <source>
        <dbReference type="ARBA" id="ARBA00000085"/>
    </source>
</evidence>
<dbReference type="CDD" id="cd00075">
    <property type="entry name" value="HATPase"/>
    <property type="match status" value="1"/>
</dbReference>
<keyword evidence="6" id="KW-0812">Transmembrane</keyword>
<dbReference type="InterPro" id="IPR011006">
    <property type="entry name" value="CheY-like_superfamily"/>
</dbReference>
<dbReference type="FunFam" id="3.30.565.10:FF:000049">
    <property type="entry name" value="Two-component sensor histidine kinase"/>
    <property type="match status" value="1"/>
</dbReference>
<dbReference type="GO" id="GO:0005886">
    <property type="term" value="C:plasma membrane"/>
    <property type="evidence" value="ECO:0007669"/>
    <property type="project" value="TreeGrafter"/>
</dbReference>
<reference evidence="9" key="1">
    <citation type="submission" date="2018-06" db="EMBL/GenBank/DDBJ databases">
        <authorList>
            <person name="Zhirakovskaya E."/>
        </authorList>
    </citation>
    <scope>NUCLEOTIDE SEQUENCE</scope>
</reference>
<dbReference type="InterPro" id="IPR036097">
    <property type="entry name" value="HisK_dim/P_sf"/>
</dbReference>
<dbReference type="InterPro" id="IPR003661">
    <property type="entry name" value="HisK_dim/P_dom"/>
</dbReference>
<dbReference type="Gene3D" id="3.30.565.10">
    <property type="entry name" value="Histidine kinase-like ATPase, C-terminal domain"/>
    <property type="match status" value="1"/>
</dbReference>
<gene>
    <name evidence="9" type="ORF">MNBD_ALPHA01-1377</name>
</gene>
<evidence type="ECO:0000259" key="7">
    <source>
        <dbReference type="PROSITE" id="PS50109"/>
    </source>
</evidence>
<dbReference type="Pfam" id="PF00512">
    <property type="entry name" value="HisKA"/>
    <property type="match status" value="1"/>
</dbReference>
<dbReference type="GO" id="GO:0000155">
    <property type="term" value="F:phosphorelay sensor kinase activity"/>
    <property type="evidence" value="ECO:0007669"/>
    <property type="project" value="InterPro"/>
</dbReference>
<evidence type="ECO:0000256" key="4">
    <source>
        <dbReference type="ARBA" id="ARBA00022679"/>
    </source>
</evidence>
<dbReference type="Pfam" id="PF00072">
    <property type="entry name" value="Response_reg"/>
    <property type="match status" value="1"/>
</dbReference>
<dbReference type="CDD" id="cd00156">
    <property type="entry name" value="REC"/>
    <property type="match status" value="1"/>
</dbReference>
<dbReference type="CDD" id="cd00082">
    <property type="entry name" value="HisKA"/>
    <property type="match status" value="1"/>
</dbReference>
<dbReference type="PANTHER" id="PTHR43047:SF9">
    <property type="entry name" value="HISTIDINE KINASE"/>
    <property type="match status" value="1"/>
</dbReference>
<name>A0A3B0SEB3_9ZZZZ</name>
<sequence>MAMDDEAALPLSHRILAEQLNLISQQIKVILVIVLVLSLLTAFTLRSVVPHEKLYIWLILVNFPSLMRLVLFYTQANFKIELKLLAILNIMLAAWSGTAWGAVGYFFPLYDNGTVMIFISVVLFGVTAGSVPGLSSFVPCYFAFSIPVMSGLALRYFSFEDEMNISAGIFCLIFLFINLAFSIIIQKSLLQSIRLRFENSDLVRNLRMEKDKAISASSAKSTFLAAASHDLRQPLHAMGFFIESLKKHLGTETQSLLLQKIEKTSDNLRGQLNALLDISKIDAGIIKPHVVPLSLGDIFKKLKSEFSPLAQEREISLRVLPASWIIESDLHMIDRILNNLVSNAIRYTDRGGKILLGSRKKGDCLNIEILDSGIGIPAHLTDHIFAEYYQINNPERDQSKGLGLGLSIVRGMCDLLHHKIEVTSTVGAGTRFRITVPLSNRLPLSVNDLLHQFDINSKTGNIILIDDESDTLDAMSHLIEKWGHTVLSFEAEKDALGYLKRHNFTPDIIITDFRLREKRTGTQAINSINNHYKKNIPAIIITGDTAKDRMVQAQESGHILLHKPILPAKLRTVINNTLQKPH</sequence>
<comment type="catalytic activity">
    <reaction evidence="1">
        <text>ATP + protein L-histidine = ADP + protein N-phospho-L-histidine.</text>
        <dbReference type="EC" id="2.7.13.3"/>
    </reaction>
</comment>
<evidence type="ECO:0000259" key="8">
    <source>
        <dbReference type="PROSITE" id="PS50110"/>
    </source>
</evidence>
<organism evidence="9">
    <name type="scientific">hydrothermal vent metagenome</name>
    <dbReference type="NCBI Taxonomy" id="652676"/>
    <lineage>
        <taxon>unclassified sequences</taxon>
        <taxon>metagenomes</taxon>
        <taxon>ecological metagenomes</taxon>
    </lineage>
</organism>
<feature type="domain" description="Histidine kinase" evidence="7">
    <location>
        <begin position="226"/>
        <end position="440"/>
    </location>
</feature>
<dbReference type="EC" id="2.7.13.3" evidence="2"/>
<dbReference type="PROSITE" id="PS50109">
    <property type="entry name" value="HIS_KIN"/>
    <property type="match status" value="1"/>
</dbReference>
<feature type="transmembrane region" description="Helical" evidence="6">
    <location>
        <begin position="85"/>
        <end position="107"/>
    </location>
</feature>
<evidence type="ECO:0000256" key="6">
    <source>
        <dbReference type="SAM" id="Phobius"/>
    </source>
</evidence>
<keyword evidence="5" id="KW-0418">Kinase</keyword>
<dbReference type="SMART" id="SM00388">
    <property type="entry name" value="HisKA"/>
    <property type="match status" value="1"/>
</dbReference>
<dbReference type="SMART" id="SM00387">
    <property type="entry name" value="HATPase_c"/>
    <property type="match status" value="1"/>
</dbReference>
<evidence type="ECO:0000256" key="3">
    <source>
        <dbReference type="ARBA" id="ARBA00022553"/>
    </source>
</evidence>
<dbReference type="InterPro" id="IPR036890">
    <property type="entry name" value="HATPase_C_sf"/>
</dbReference>
<evidence type="ECO:0000256" key="5">
    <source>
        <dbReference type="ARBA" id="ARBA00022777"/>
    </source>
</evidence>
<dbReference type="InterPro" id="IPR001789">
    <property type="entry name" value="Sig_transdc_resp-reg_receiver"/>
</dbReference>
<dbReference type="PROSITE" id="PS50110">
    <property type="entry name" value="RESPONSE_REGULATORY"/>
    <property type="match status" value="1"/>
</dbReference>
<dbReference type="SUPFAM" id="SSF52172">
    <property type="entry name" value="CheY-like"/>
    <property type="match status" value="1"/>
</dbReference>